<dbReference type="SUPFAM" id="SSF54001">
    <property type="entry name" value="Cysteine proteinases"/>
    <property type="match status" value="1"/>
</dbReference>
<evidence type="ECO:0000313" key="3">
    <source>
        <dbReference type="Proteomes" id="UP000575068"/>
    </source>
</evidence>
<dbReference type="RefSeq" id="WP_184475924.1">
    <property type="nucleotide sequence ID" value="NZ_JACHOV010000009.1"/>
</dbReference>
<feature type="signal peptide" evidence="1">
    <location>
        <begin position="1"/>
        <end position="36"/>
    </location>
</feature>
<protein>
    <submittedName>
        <fullName evidence="2">Putative transglutaminase-like cysteine proteinase</fullName>
    </submittedName>
</protein>
<keyword evidence="1" id="KW-0732">Signal</keyword>
<accession>A0A840HX57</accession>
<dbReference type="InterPro" id="IPR038765">
    <property type="entry name" value="Papain-like_cys_pep_sf"/>
</dbReference>
<comment type="caution">
    <text evidence="2">The sequence shown here is derived from an EMBL/GenBank/DDBJ whole genome shotgun (WGS) entry which is preliminary data.</text>
</comment>
<reference evidence="2 3" key="1">
    <citation type="submission" date="2020-08" db="EMBL/GenBank/DDBJ databases">
        <title>Genomic Encyclopedia of Type Strains, Phase IV (KMG-IV): sequencing the most valuable type-strain genomes for metagenomic binning, comparative biology and taxonomic classification.</title>
        <authorList>
            <person name="Goeker M."/>
        </authorList>
    </citation>
    <scope>NUCLEOTIDE SEQUENCE [LARGE SCALE GENOMIC DNA]</scope>
    <source>
        <strain evidence="2 3">DSM 7465</strain>
    </source>
</reference>
<dbReference type="Pfam" id="PF06035">
    <property type="entry name" value="Peptidase_C93"/>
    <property type="match status" value="1"/>
</dbReference>
<organism evidence="2 3">
    <name type="scientific">Rhizorhapis suberifaciens</name>
    <name type="common">corky root of lettuce</name>
    <dbReference type="NCBI Taxonomy" id="13656"/>
    <lineage>
        <taxon>Bacteria</taxon>
        <taxon>Pseudomonadati</taxon>
        <taxon>Pseudomonadota</taxon>
        <taxon>Alphaproteobacteria</taxon>
        <taxon>Sphingomonadales</taxon>
        <taxon>Sphingomonadaceae</taxon>
        <taxon>Rhizorhapis</taxon>
    </lineage>
</organism>
<proteinExistence type="predicted"/>
<dbReference type="Gene3D" id="3.10.620.30">
    <property type="match status" value="1"/>
</dbReference>
<dbReference type="EMBL" id="JACHOV010000009">
    <property type="protein sequence ID" value="MBB4642149.1"/>
    <property type="molecule type" value="Genomic_DNA"/>
</dbReference>
<sequence>MEQKRFFQLFSQLHGARRTGFLLVALASSGASPAVAASCDTPFAAIQPAGGQSSAPKVTSKSEAVLQGGVSRLEQIRAQQGRPETALQPASFATVTMGGKTPMVELGSDCADREPRPAIFMKEGGPAAKSQIRPGQPDVFGTVALPVSRTALDQRWRQASGGTLSGSAGPWSQVIAQSRHLSRGVQIQAINNWVNARISYVEDTRQYGVADHWAPAAQSLARGRGDCEDFAIAKMQMLRALGIPASAMFLVIARDLVRRADHAVLAVAVDGDLLVLDNETDKVLSSDDVKDYRPVLTFNASGSWTHGYRTAPSAATLRYASLGQ</sequence>
<dbReference type="AlphaFoldDB" id="A0A840HX57"/>
<feature type="chain" id="PRO_5032766260" evidence="1">
    <location>
        <begin position="37"/>
        <end position="324"/>
    </location>
</feature>
<evidence type="ECO:0000256" key="1">
    <source>
        <dbReference type="SAM" id="SignalP"/>
    </source>
</evidence>
<keyword evidence="3" id="KW-1185">Reference proteome</keyword>
<dbReference type="Proteomes" id="UP000575068">
    <property type="component" value="Unassembled WGS sequence"/>
</dbReference>
<dbReference type="InterPro" id="IPR010319">
    <property type="entry name" value="Transglutaminase-like_Cys_pept"/>
</dbReference>
<evidence type="ECO:0000313" key="2">
    <source>
        <dbReference type="EMBL" id="MBB4642149.1"/>
    </source>
</evidence>
<dbReference type="PANTHER" id="PTHR39327">
    <property type="match status" value="1"/>
</dbReference>
<name>A0A840HX57_9SPHN</name>
<dbReference type="PANTHER" id="PTHR39327:SF1">
    <property type="entry name" value="BLR5470 PROTEIN"/>
    <property type="match status" value="1"/>
</dbReference>
<gene>
    <name evidence="2" type="ORF">HNQ99_002471</name>
</gene>